<dbReference type="KEGG" id="xya:ET471_14550"/>
<proteinExistence type="inferred from homology"/>
<keyword evidence="1 7" id="KW-1003">Cell membrane</keyword>
<reference evidence="9 10" key="1">
    <citation type="submission" date="2019-01" db="EMBL/GenBank/DDBJ databases">
        <title>Genome sequencing of strain FW10M-9.</title>
        <authorList>
            <person name="Heo J."/>
            <person name="Kim S.-J."/>
            <person name="Kim J.-S."/>
            <person name="Hong S.-B."/>
            <person name="Kwon S.-W."/>
        </authorList>
    </citation>
    <scope>NUCLEOTIDE SEQUENCE [LARGE SCALE GENOMIC DNA]</scope>
    <source>
        <strain evidence="9 10">FW10M-9</strain>
    </source>
</reference>
<dbReference type="InterPro" id="IPR003770">
    <property type="entry name" value="MLTG-like"/>
</dbReference>
<accession>A0A4P6F899</accession>
<evidence type="ECO:0000313" key="9">
    <source>
        <dbReference type="EMBL" id="QAY71103.1"/>
    </source>
</evidence>
<dbReference type="OrthoDB" id="9814591at2"/>
<evidence type="ECO:0000313" key="10">
    <source>
        <dbReference type="Proteomes" id="UP000292118"/>
    </source>
</evidence>
<evidence type="ECO:0000256" key="8">
    <source>
        <dbReference type="SAM" id="MobiDB-lite"/>
    </source>
</evidence>
<evidence type="ECO:0000256" key="3">
    <source>
        <dbReference type="ARBA" id="ARBA00022989"/>
    </source>
</evidence>
<keyword evidence="6 7" id="KW-0961">Cell wall biogenesis/degradation</keyword>
<dbReference type="HAMAP" id="MF_02065">
    <property type="entry name" value="MltG"/>
    <property type="match status" value="1"/>
</dbReference>
<gene>
    <name evidence="7 9" type="primary">mltG</name>
    <name evidence="9" type="ORF">ET471_14550</name>
</gene>
<sequence>MTDLFDHPAFAQQPSPDSRRTAARRRSAAKRRRQRRIRTTVVVLLVAAVVGAVGWATLGDLSGVLKNPFAHTAEDFPGPGDSPVQVEIPQGASGRQMGEVLHDAGVVASVAAFTQAFGQNPAAGGIQPGTYALMTRMKASDAVATLAKNEKVETKVTIPEGFTAAQVLERITSVTGIAKADLDAAIAAPDSIGLPPEAGGQVEGWLFPATYTVTPQDTATTVLSAMVKQTVDTLAAQGVAPEARLDTLKVASIVEREAPAGFQGEVSRVVDNRIARGEPLGMDAIDSYGLGKPSDQITKSEFNDANLPYASRVHKGLPPTPIGNPGAEAIAAAANPPAGSWLWYVTVNLDTGETKFTDSYNEFLQFKQEFQAWQAANGKG</sequence>
<dbReference type="PANTHER" id="PTHR30518:SF2">
    <property type="entry name" value="ENDOLYTIC MUREIN TRANSGLYCOSYLASE"/>
    <property type="match status" value="1"/>
</dbReference>
<evidence type="ECO:0000256" key="1">
    <source>
        <dbReference type="ARBA" id="ARBA00022475"/>
    </source>
</evidence>
<dbReference type="EMBL" id="CP035493">
    <property type="protein sequence ID" value="QAY71103.1"/>
    <property type="molecule type" value="Genomic_DNA"/>
</dbReference>
<dbReference type="RefSeq" id="WP_129189480.1">
    <property type="nucleotide sequence ID" value="NZ_CP035493.1"/>
</dbReference>
<dbReference type="NCBIfam" id="TIGR00247">
    <property type="entry name" value="endolytic transglycosylase MltG"/>
    <property type="match status" value="1"/>
</dbReference>
<keyword evidence="10" id="KW-1185">Reference proteome</keyword>
<dbReference type="PANTHER" id="PTHR30518">
    <property type="entry name" value="ENDOLYTIC MUREIN TRANSGLYCOSYLASE"/>
    <property type="match status" value="1"/>
</dbReference>
<keyword evidence="5 7" id="KW-0456">Lyase</keyword>
<comment type="catalytic activity">
    <reaction evidence="7">
        <text>a peptidoglycan chain = a peptidoglycan chain with N-acetyl-1,6-anhydromuramyl-[peptide] at the reducing end + a peptidoglycan chain with N-acetylglucosamine at the non-reducing end.</text>
        <dbReference type="EC" id="4.2.2.29"/>
    </reaction>
</comment>
<evidence type="ECO:0000256" key="6">
    <source>
        <dbReference type="ARBA" id="ARBA00023316"/>
    </source>
</evidence>
<dbReference type="GO" id="GO:0008932">
    <property type="term" value="F:lytic endotransglycosylase activity"/>
    <property type="evidence" value="ECO:0007669"/>
    <property type="project" value="UniProtKB-UniRule"/>
</dbReference>
<protein>
    <recommendedName>
        <fullName evidence="7">Endolytic murein transglycosylase</fullName>
        <ecNumber evidence="7">4.2.2.29</ecNumber>
    </recommendedName>
    <alternativeName>
        <fullName evidence="7">Peptidoglycan lytic transglycosylase</fullName>
    </alternativeName>
    <alternativeName>
        <fullName evidence="7">Peptidoglycan polymerization terminase</fullName>
    </alternativeName>
</protein>
<feature type="compositionally biased region" description="Basic residues" evidence="8">
    <location>
        <begin position="21"/>
        <end position="32"/>
    </location>
</feature>
<name>A0A4P6F899_9MICO</name>
<evidence type="ECO:0000256" key="7">
    <source>
        <dbReference type="HAMAP-Rule" id="MF_02065"/>
    </source>
</evidence>
<comment type="similarity">
    <text evidence="7">Belongs to the transglycosylase MltG family.</text>
</comment>
<comment type="function">
    <text evidence="7">Functions as a peptidoglycan terminase that cleaves nascent peptidoglycan strands endolytically to terminate their elongation.</text>
</comment>
<feature type="transmembrane region" description="Helical" evidence="7">
    <location>
        <begin position="40"/>
        <end position="58"/>
    </location>
</feature>
<dbReference type="GO" id="GO:0005886">
    <property type="term" value="C:plasma membrane"/>
    <property type="evidence" value="ECO:0007669"/>
    <property type="project" value="UniProtKB-SubCell"/>
</dbReference>
<dbReference type="Proteomes" id="UP000292118">
    <property type="component" value="Chromosome"/>
</dbReference>
<evidence type="ECO:0000256" key="5">
    <source>
        <dbReference type="ARBA" id="ARBA00023239"/>
    </source>
</evidence>
<keyword evidence="2 7" id="KW-0812">Transmembrane</keyword>
<evidence type="ECO:0000256" key="4">
    <source>
        <dbReference type="ARBA" id="ARBA00023136"/>
    </source>
</evidence>
<evidence type="ECO:0000256" key="2">
    <source>
        <dbReference type="ARBA" id="ARBA00022692"/>
    </source>
</evidence>
<dbReference type="Gene3D" id="3.30.1490.480">
    <property type="entry name" value="Endolytic murein transglycosylase"/>
    <property type="match status" value="1"/>
</dbReference>
<dbReference type="EC" id="4.2.2.29" evidence="7"/>
<feature type="site" description="Important for catalytic activity" evidence="7">
    <location>
        <position position="257"/>
    </location>
</feature>
<dbReference type="GO" id="GO:0071555">
    <property type="term" value="P:cell wall organization"/>
    <property type="evidence" value="ECO:0007669"/>
    <property type="project" value="UniProtKB-KW"/>
</dbReference>
<feature type="region of interest" description="Disordered" evidence="8">
    <location>
        <begin position="1"/>
        <end position="32"/>
    </location>
</feature>
<dbReference type="GO" id="GO:0009252">
    <property type="term" value="P:peptidoglycan biosynthetic process"/>
    <property type="evidence" value="ECO:0007669"/>
    <property type="project" value="UniProtKB-UniRule"/>
</dbReference>
<comment type="subcellular location">
    <subcellularLocation>
        <location evidence="7">Cell membrane</location>
        <topology evidence="7">Single-pass membrane protein</topology>
    </subcellularLocation>
</comment>
<dbReference type="Pfam" id="PF02618">
    <property type="entry name" value="YceG"/>
    <property type="match status" value="1"/>
</dbReference>
<keyword evidence="4 7" id="KW-0472">Membrane</keyword>
<organism evidence="9 10">
    <name type="scientific">Xylanimonas protaetiae</name>
    <dbReference type="NCBI Taxonomy" id="2509457"/>
    <lineage>
        <taxon>Bacteria</taxon>
        <taxon>Bacillati</taxon>
        <taxon>Actinomycetota</taxon>
        <taxon>Actinomycetes</taxon>
        <taxon>Micrococcales</taxon>
        <taxon>Promicromonosporaceae</taxon>
        <taxon>Xylanimonas</taxon>
    </lineage>
</organism>
<keyword evidence="3 7" id="KW-1133">Transmembrane helix</keyword>
<dbReference type="AlphaFoldDB" id="A0A4P6F899"/>